<reference evidence="4 5" key="1">
    <citation type="submission" date="2015-06" db="EMBL/GenBank/DDBJ databases">
        <title>Draft genome of the ant-associated black yeast Phialophora attae CBS 131958.</title>
        <authorList>
            <person name="Moreno L.F."/>
            <person name="Stielow B.J."/>
            <person name="de Hoog S."/>
            <person name="Vicente V.A."/>
            <person name="Weiss V.A."/>
            <person name="de Vries M."/>
            <person name="Cruz L.M."/>
            <person name="Souza E.M."/>
        </authorList>
    </citation>
    <scope>NUCLEOTIDE SEQUENCE [LARGE SCALE GENOMIC DNA]</scope>
    <source>
        <strain evidence="4 5">CBS 131958</strain>
    </source>
</reference>
<dbReference type="Proteomes" id="UP000038010">
    <property type="component" value="Unassembled WGS sequence"/>
</dbReference>
<proteinExistence type="inferred from homology"/>
<dbReference type="GO" id="GO:0016746">
    <property type="term" value="F:acyltransferase activity"/>
    <property type="evidence" value="ECO:0007669"/>
    <property type="project" value="UniProtKB-KW"/>
</dbReference>
<comment type="caution">
    <text evidence="4">The sequence shown here is derived from an EMBL/GenBank/DDBJ whole genome shotgun (WGS) entry which is preliminary data.</text>
</comment>
<name>A0A0N0NSH1_9EURO</name>
<dbReference type="VEuPathDB" id="FungiDB:AB675_767"/>
<evidence type="ECO:0000256" key="1">
    <source>
        <dbReference type="ARBA" id="ARBA00009009"/>
    </source>
</evidence>
<comment type="similarity">
    <text evidence="1">Belongs to the class-A beta-lactamase family.</text>
</comment>
<keyword evidence="5" id="KW-1185">Reference proteome</keyword>
<evidence type="ECO:0000313" key="5">
    <source>
        <dbReference type="Proteomes" id="UP000038010"/>
    </source>
</evidence>
<evidence type="ECO:0000256" key="2">
    <source>
        <dbReference type="ARBA" id="ARBA00022801"/>
    </source>
</evidence>
<dbReference type="GeneID" id="28739936"/>
<keyword evidence="4" id="KW-0012">Acyltransferase</keyword>
<dbReference type="OrthoDB" id="428260at2759"/>
<dbReference type="STRING" id="1664694.A0A0N0NSH1"/>
<accession>A0A0N0NSH1</accession>
<gene>
    <name evidence="4" type="ORF">AB675_767</name>
</gene>
<dbReference type="InterPro" id="IPR012338">
    <property type="entry name" value="Beta-lactam/transpept-like"/>
</dbReference>
<dbReference type="InterPro" id="IPR001466">
    <property type="entry name" value="Beta-lactam-related"/>
</dbReference>
<dbReference type="AlphaFoldDB" id="A0A0N0NSH1"/>
<dbReference type="EMBL" id="LFJN01000001">
    <property type="protein sequence ID" value="KPI45999.1"/>
    <property type="molecule type" value="Genomic_DNA"/>
</dbReference>
<dbReference type="InterPro" id="IPR050789">
    <property type="entry name" value="Diverse_Enzym_Activities"/>
</dbReference>
<dbReference type="PANTHER" id="PTHR43283">
    <property type="entry name" value="BETA-LACTAMASE-RELATED"/>
    <property type="match status" value="1"/>
</dbReference>
<sequence>MVTSLQELEERIGALTDQNSTSPTVPGVVLLATNSSPNTEPHVFTTGIASVSPDRTPSPPLAPTSTLWFASATKLLTSIAALQLVERNLWSLDRPVADALPELGQLRELTLFNNAGQAIYADGPPEGARITLRHLLTHTSGMAYDFLNPKLMQWWKAHSAAEGRDMRAEAAGTILEGYGHPLVREPGTGWEYSPSIDWAGTLVAKLHGDEPVTSGRRFNGKF</sequence>
<dbReference type="Pfam" id="PF00144">
    <property type="entry name" value="Beta-lactamase"/>
    <property type="match status" value="1"/>
</dbReference>
<dbReference type="SUPFAM" id="SSF56601">
    <property type="entry name" value="beta-lactamase/transpeptidase-like"/>
    <property type="match status" value="1"/>
</dbReference>
<keyword evidence="2" id="KW-0378">Hydrolase</keyword>
<evidence type="ECO:0000259" key="3">
    <source>
        <dbReference type="Pfam" id="PF00144"/>
    </source>
</evidence>
<dbReference type="RefSeq" id="XP_018005962.1">
    <property type="nucleotide sequence ID" value="XM_018148067.1"/>
</dbReference>
<evidence type="ECO:0000313" key="4">
    <source>
        <dbReference type="EMBL" id="KPI45999.1"/>
    </source>
</evidence>
<dbReference type="PANTHER" id="PTHR43283:SF17">
    <property type="entry name" value="(LOVD), PUTATIVE (AFU_ORTHOLOGUE AFUA_5G00920)-RELATED"/>
    <property type="match status" value="1"/>
</dbReference>
<organism evidence="4 5">
    <name type="scientific">Cyphellophora attinorum</name>
    <dbReference type="NCBI Taxonomy" id="1664694"/>
    <lineage>
        <taxon>Eukaryota</taxon>
        <taxon>Fungi</taxon>
        <taxon>Dikarya</taxon>
        <taxon>Ascomycota</taxon>
        <taxon>Pezizomycotina</taxon>
        <taxon>Eurotiomycetes</taxon>
        <taxon>Chaetothyriomycetidae</taxon>
        <taxon>Chaetothyriales</taxon>
        <taxon>Cyphellophoraceae</taxon>
        <taxon>Cyphellophora</taxon>
    </lineage>
</organism>
<protein>
    <submittedName>
        <fullName evidence="4">Acyltransferase LovD</fullName>
    </submittedName>
</protein>
<dbReference type="GO" id="GO:0016787">
    <property type="term" value="F:hydrolase activity"/>
    <property type="evidence" value="ECO:0007669"/>
    <property type="project" value="UniProtKB-KW"/>
</dbReference>
<keyword evidence="4" id="KW-0808">Transferase</keyword>
<dbReference type="Gene3D" id="3.40.710.10">
    <property type="entry name" value="DD-peptidase/beta-lactamase superfamily"/>
    <property type="match status" value="1"/>
</dbReference>
<feature type="domain" description="Beta-lactamase-related" evidence="3">
    <location>
        <begin position="54"/>
        <end position="208"/>
    </location>
</feature>